<evidence type="ECO:0000256" key="1">
    <source>
        <dbReference type="SAM" id="Phobius"/>
    </source>
</evidence>
<reference evidence="3" key="1">
    <citation type="submission" date="2021-04" db="EMBL/GenBank/DDBJ databases">
        <authorList>
            <consortium name="Wellcome Sanger Institute Data Sharing"/>
        </authorList>
    </citation>
    <scope>NUCLEOTIDE SEQUENCE [LARGE SCALE GENOMIC DNA]</scope>
</reference>
<dbReference type="CDD" id="cd00037">
    <property type="entry name" value="CLECT"/>
    <property type="match status" value="1"/>
</dbReference>
<dbReference type="InterPro" id="IPR016186">
    <property type="entry name" value="C-type_lectin-like/link_sf"/>
</dbReference>
<keyword evidence="1" id="KW-1133">Transmembrane helix</keyword>
<keyword evidence="1" id="KW-0472">Membrane</keyword>
<reference evidence="3" key="2">
    <citation type="submission" date="2025-08" db="UniProtKB">
        <authorList>
            <consortium name="Ensembl"/>
        </authorList>
    </citation>
    <scope>IDENTIFICATION</scope>
</reference>
<proteinExistence type="predicted"/>
<evidence type="ECO:0000313" key="3">
    <source>
        <dbReference type="Ensembl" id="ENSENLP00000043032.1"/>
    </source>
</evidence>
<dbReference type="SUPFAM" id="SSF56436">
    <property type="entry name" value="C-type lectin-like"/>
    <property type="match status" value="1"/>
</dbReference>
<keyword evidence="4" id="KW-1185">Reference proteome</keyword>
<evidence type="ECO:0000259" key="2">
    <source>
        <dbReference type="PROSITE" id="PS50041"/>
    </source>
</evidence>
<feature type="domain" description="C-type lectin" evidence="2">
    <location>
        <begin position="82"/>
        <end position="177"/>
    </location>
</feature>
<sequence>MCVLQYRHLASLSCSFVSLWSVSDQWVSFMLLLCISLFYLWLFCGCFSALCSGYSFPRKFSCALVFSQFARSRSNPNPETFSREFCQRHYVDLAVLNTEEQYFALLNATHGNKGSFWLGLQRHSVSSWTWVNGEEMTYKHWYRRNEVGCCASLEAMLEKDEKLLARYCDELHMFVCQGE</sequence>
<evidence type="ECO:0000313" key="4">
    <source>
        <dbReference type="Proteomes" id="UP000472264"/>
    </source>
</evidence>
<dbReference type="SMART" id="SM00034">
    <property type="entry name" value="CLECT"/>
    <property type="match status" value="1"/>
</dbReference>
<organism evidence="3 4">
    <name type="scientific">Echeneis naucrates</name>
    <name type="common">Live sharksucker</name>
    <dbReference type="NCBI Taxonomy" id="173247"/>
    <lineage>
        <taxon>Eukaryota</taxon>
        <taxon>Metazoa</taxon>
        <taxon>Chordata</taxon>
        <taxon>Craniata</taxon>
        <taxon>Vertebrata</taxon>
        <taxon>Euteleostomi</taxon>
        <taxon>Actinopterygii</taxon>
        <taxon>Neopterygii</taxon>
        <taxon>Teleostei</taxon>
        <taxon>Neoteleostei</taxon>
        <taxon>Acanthomorphata</taxon>
        <taxon>Carangaria</taxon>
        <taxon>Carangiformes</taxon>
        <taxon>Echeneidae</taxon>
        <taxon>Echeneis</taxon>
    </lineage>
</organism>
<feature type="transmembrane region" description="Helical" evidence="1">
    <location>
        <begin position="26"/>
        <end position="51"/>
    </location>
</feature>
<name>A0A665WHJ3_ECHNA</name>
<dbReference type="Ensembl" id="ENSENLT00000044127.1">
    <property type="protein sequence ID" value="ENSENLP00000043032.1"/>
    <property type="gene ID" value="ENSENLG00000018385.1"/>
</dbReference>
<dbReference type="Pfam" id="PF00059">
    <property type="entry name" value="Lectin_C"/>
    <property type="match status" value="1"/>
</dbReference>
<accession>A0A665WHJ3</accession>
<dbReference type="Gene3D" id="3.10.100.10">
    <property type="entry name" value="Mannose-Binding Protein A, subunit A"/>
    <property type="match status" value="1"/>
</dbReference>
<dbReference type="AlphaFoldDB" id="A0A665WHJ3"/>
<keyword evidence="1" id="KW-0812">Transmembrane</keyword>
<dbReference type="Proteomes" id="UP000472264">
    <property type="component" value="Chromosome 9"/>
</dbReference>
<dbReference type="PROSITE" id="PS50041">
    <property type="entry name" value="C_TYPE_LECTIN_2"/>
    <property type="match status" value="1"/>
</dbReference>
<dbReference type="InterPro" id="IPR001304">
    <property type="entry name" value="C-type_lectin-like"/>
</dbReference>
<protein>
    <recommendedName>
        <fullName evidence="2">C-type lectin domain-containing protein</fullName>
    </recommendedName>
</protein>
<dbReference type="InParanoid" id="A0A665WHJ3"/>
<reference evidence="3" key="3">
    <citation type="submission" date="2025-09" db="UniProtKB">
        <authorList>
            <consortium name="Ensembl"/>
        </authorList>
    </citation>
    <scope>IDENTIFICATION</scope>
</reference>
<dbReference type="InterPro" id="IPR016187">
    <property type="entry name" value="CTDL_fold"/>
</dbReference>